<dbReference type="InterPro" id="IPR001128">
    <property type="entry name" value="Cyt_P450"/>
</dbReference>
<dbReference type="GO" id="GO:0020037">
    <property type="term" value="F:heme binding"/>
    <property type="evidence" value="ECO:0007669"/>
    <property type="project" value="InterPro"/>
</dbReference>
<dbReference type="GO" id="GO:0004497">
    <property type="term" value="F:monooxygenase activity"/>
    <property type="evidence" value="ECO:0007669"/>
    <property type="project" value="UniProtKB-KW"/>
</dbReference>
<keyword evidence="5" id="KW-0560">Oxidoreductase</keyword>
<keyword evidence="10" id="KW-1185">Reference proteome</keyword>
<evidence type="ECO:0000313" key="10">
    <source>
        <dbReference type="Proteomes" id="UP000095767"/>
    </source>
</evidence>
<evidence type="ECO:0000313" key="9">
    <source>
        <dbReference type="EMBL" id="OEL27697.1"/>
    </source>
</evidence>
<dbReference type="Gene3D" id="1.10.630.10">
    <property type="entry name" value="Cytochrome P450"/>
    <property type="match status" value="1"/>
</dbReference>
<dbReference type="GO" id="GO:0005506">
    <property type="term" value="F:iron ion binding"/>
    <property type="evidence" value="ECO:0007669"/>
    <property type="project" value="InterPro"/>
</dbReference>
<dbReference type="AlphaFoldDB" id="A0A1E5VRF8"/>
<evidence type="ECO:0000256" key="1">
    <source>
        <dbReference type="ARBA" id="ARBA00001971"/>
    </source>
</evidence>
<evidence type="ECO:0000256" key="4">
    <source>
        <dbReference type="ARBA" id="ARBA00022723"/>
    </source>
</evidence>
<keyword evidence="6" id="KW-0408">Iron</keyword>
<organism evidence="9 10">
    <name type="scientific">Dichanthelium oligosanthes</name>
    <dbReference type="NCBI Taxonomy" id="888268"/>
    <lineage>
        <taxon>Eukaryota</taxon>
        <taxon>Viridiplantae</taxon>
        <taxon>Streptophyta</taxon>
        <taxon>Embryophyta</taxon>
        <taxon>Tracheophyta</taxon>
        <taxon>Spermatophyta</taxon>
        <taxon>Magnoliopsida</taxon>
        <taxon>Liliopsida</taxon>
        <taxon>Poales</taxon>
        <taxon>Poaceae</taxon>
        <taxon>PACMAD clade</taxon>
        <taxon>Panicoideae</taxon>
        <taxon>Panicodae</taxon>
        <taxon>Paniceae</taxon>
        <taxon>Dichantheliinae</taxon>
        <taxon>Dichanthelium</taxon>
    </lineage>
</organism>
<dbReference type="PANTHER" id="PTHR47955">
    <property type="entry name" value="CYTOCHROME P450 FAMILY 71 PROTEIN"/>
    <property type="match status" value="1"/>
</dbReference>
<keyword evidence="7" id="KW-0503">Monooxygenase</keyword>
<keyword evidence="3" id="KW-0349">Heme</keyword>
<evidence type="ECO:0000256" key="6">
    <source>
        <dbReference type="ARBA" id="ARBA00023004"/>
    </source>
</evidence>
<dbReference type="STRING" id="888268.A0A1E5VRF8"/>
<name>A0A1E5VRF8_9POAL</name>
<evidence type="ECO:0000256" key="7">
    <source>
        <dbReference type="ARBA" id="ARBA00023033"/>
    </source>
</evidence>
<evidence type="ECO:0000256" key="3">
    <source>
        <dbReference type="ARBA" id="ARBA00022617"/>
    </source>
</evidence>
<evidence type="ECO:0000256" key="5">
    <source>
        <dbReference type="ARBA" id="ARBA00023002"/>
    </source>
</evidence>
<comment type="caution">
    <text evidence="9">The sequence shown here is derived from an EMBL/GenBank/DDBJ whole genome shotgun (WGS) entry which is preliminary data.</text>
</comment>
<dbReference type="PRINTS" id="PR00463">
    <property type="entry name" value="EP450I"/>
</dbReference>
<feature type="chain" id="PRO_5009188369" evidence="8">
    <location>
        <begin position="33"/>
        <end position="140"/>
    </location>
</feature>
<accession>A0A1E5VRF8</accession>
<reference evidence="9 10" key="1">
    <citation type="submission" date="2016-09" db="EMBL/GenBank/DDBJ databases">
        <title>The draft genome of Dichanthelium oligosanthes: A C3 panicoid grass species.</title>
        <authorList>
            <person name="Studer A.J."/>
            <person name="Schnable J.C."/>
            <person name="Brutnell T.P."/>
        </authorList>
    </citation>
    <scope>NUCLEOTIDE SEQUENCE [LARGE SCALE GENOMIC DNA]</scope>
    <source>
        <strain evidence="10">cv. Kellogg 1175</strain>
        <tissue evidence="9">Leaf</tissue>
    </source>
</reference>
<protein>
    <submittedName>
        <fullName evidence="9">Uncharacterized protein</fullName>
    </submittedName>
</protein>
<keyword evidence="4" id="KW-0479">Metal-binding</keyword>
<feature type="signal peptide" evidence="8">
    <location>
        <begin position="1"/>
        <end position="32"/>
    </location>
</feature>
<dbReference type="EMBL" id="LWDX02031866">
    <property type="protein sequence ID" value="OEL27697.1"/>
    <property type="molecule type" value="Genomic_DNA"/>
</dbReference>
<dbReference type="GO" id="GO:0016705">
    <property type="term" value="F:oxidoreductase activity, acting on paired donors, with incorporation or reduction of molecular oxygen"/>
    <property type="evidence" value="ECO:0007669"/>
    <property type="project" value="InterPro"/>
</dbReference>
<comment type="similarity">
    <text evidence="2">Belongs to the cytochrome P450 family.</text>
</comment>
<dbReference type="OrthoDB" id="1470350at2759"/>
<evidence type="ECO:0000256" key="2">
    <source>
        <dbReference type="ARBA" id="ARBA00010617"/>
    </source>
</evidence>
<keyword evidence="8" id="KW-0732">Signal</keyword>
<comment type="cofactor">
    <cofactor evidence="1">
        <name>heme</name>
        <dbReference type="ChEBI" id="CHEBI:30413"/>
    </cofactor>
</comment>
<evidence type="ECO:0000256" key="8">
    <source>
        <dbReference type="SAM" id="SignalP"/>
    </source>
</evidence>
<dbReference type="Proteomes" id="UP000095767">
    <property type="component" value="Unassembled WGS sequence"/>
</dbReference>
<gene>
    <name evidence="9" type="ORF">BAE44_0011280</name>
</gene>
<sequence length="140" mass="14896">MMDELSFGSCLSLAALATILLLSLLVVQAAFAAKETAGARLPPGPWNLPVIGSLLHLVAAPPHRALLRLARRHGPLMLLRLGEVPVVVASSPEAAAEVMKANDPVFASRPRGPTVDVLGLGGRGLIFAPYGEYWRQMRKV</sequence>
<dbReference type="Pfam" id="PF00067">
    <property type="entry name" value="p450"/>
    <property type="match status" value="1"/>
</dbReference>
<proteinExistence type="inferred from homology"/>
<dbReference type="InterPro" id="IPR036396">
    <property type="entry name" value="Cyt_P450_sf"/>
</dbReference>
<dbReference type="SUPFAM" id="SSF48264">
    <property type="entry name" value="Cytochrome P450"/>
    <property type="match status" value="1"/>
</dbReference>
<dbReference type="InterPro" id="IPR002401">
    <property type="entry name" value="Cyt_P450_E_grp-I"/>
</dbReference>
<dbReference type="PANTHER" id="PTHR47955:SF19">
    <property type="entry name" value="CYTOCHROME P450 71A9-LIKE ISOFORM X1"/>
    <property type="match status" value="1"/>
</dbReference>